<accession>A0A8S5MZJ4</accession>
<sequence>MRQNIKREMLEYFKNISSPTSQENRFILYLQTEVDFFDITSVARDDIYDKGYDAACVSDAQMEHLADKMADHYCNNGFWDDLECLLDDMKIPKLNDLGKDYE</sequence>
<protein>
    <submittedName>
        <fullName evidence="1">Uncharacterized protein</fullName>
    </submittedName>
</protein>
<reference evidence="1" key="1">
    <citation type="journal article" date="2021" name="Proc. Natl. Acad. Sci. U.S.A.">
        <title>A Catalog of Tens of Thousands of Viruses from Human Metagenomes Reveals Hidden Associations with Chronic Diseases.</title>
        <authorList>
            <person name="Tisza M.J."/>
            <person name="Buck C.B."/>
        </authorList>
    </citation>
    <scope>NUCLEOTIDE SEQUENCE</scope>
    <source>
        <strain evidence="1">CtAUQ2</strain>
    </source>
</reference>
<name>A0A8S5MZJ4_9CAUD</name>
<evidence type="ECO:0000313" key="1">
    <source>
        <dbReference type="EMBL" id="DAD87551.1"/>
    </source>
</evidence>
<organism evidence="1">
    <name type="scientific">Siphoviridae sp. ctAUQ2</name>
    <dbReference type="NCBI Taxonomy" id="2826182"/>
    <lineage>
        <taxon>Viruses</taxon>
        <taxon>Duplodnaviria</taxon>
        <taxon>Heunggongvirae</taxon>
        <taxon>Uroviricota</taxon>
        <taxon>Caudoviricetes</taxon>
    </lineage>
</organism>
<dbReference type="EMBL" id="BK015022">
    <property type="protein sequence ID" value="DAD87551.1"/>
    <property type="molecule type" value="Genomic_DNA"/>
</dbReference>
<proteinExistence type="predicted"/>